<dbReference type="InterPro" id="IPR005580">
    <property type="entry name" value="DbpA/CsdA_RNA-bd_dom"/>
</dbReference>
<dbReference type="GO" id="GO:0016787">
    <property type="term" value="F:hydrolase activity"/>
    <property type="evidence" value="ECO:0007669"/>
    <property type="project" value="UniProtKB-KW"/>
</dbReference>
<dbReference type="Pfam" id="PF00270">
    <property type="entry name" value="DEAD"/>
    <property type="match status" value="1"/>
</dbReference>
<protein>
    <recommendedName>
        <fullName evidence="5">ATP-dependent RNA helicase DbpA</fullName>
        <ecNumber evidence="5">3.6.4.13</ecNumber>
    </recommendedName>
</protein>
<organism evidence="10 11">
    <name type="scientific">Brenneria izadpanahii</name>
    <dbReference type="NCBI Taxonomy" id="2722756"/>
    <lineage>
        <taxon>Bacteria</taxon>
        <taxon>Pseudomonadati</taxon>
        <taxon>Pseudomonadota</taxon>
        <taxon>Gammaproteobacteria</taxon>
        <taxon>Enterobacterales</taxon>
        <taxon>Pectobacteriaceae</taxon>
        <taxon>Brenneria</taxon>
    </lineage>
</organism>
<proteinExistence type="inferred from homology"/>
<dbReference type="InterPro" id="IPR012677">
    <property type="entry name" value="Nucleotide-bd_a/b_plait_sf"/>
</dbReference>
<keyword evidence="3 5" id="KW-0347">Helicase</keyword>
<dbReference type="RefSeq" id="WP_208230313.1">
    <property type="nucleotide sequence ID" value="NZ_CP050854.1"/>
</dbReference>
<evidence type="ECO:0000256" key="6">
    <source>
        <dbReference type="PROSITE-ProRule" id="PRU00552"/>
    </source>
</evidence>
<dbReference type="InterPro" id="IPR050079">
    <property type="entry name" value="DEAD_box_RNA_helicase"/>
</dbReference>
<dbReference type="NCBIfam" id="NF008744">
    <property type="entry name" value="PRK11776.1"/>
    <property type="match status" value="1"/>
</dbReference>
<evidence type="ECO:0000259" key="9">
    <source>
        <dbReference type="PROSITE" id="PS51195"/>
    </source>
</evidence>
<dbReference type="InterPro" id="IPR000629">
    <property type="entry name" value="RNA-helicase_DEAD-box_CS"/>
</dbReference>
<accession>A0ABX7UPQ8</accession>
<dbReference type="SMART" id="SM00490">
    <property type="entry name" value="HELICc"/>
    <property type="match status" value="1"/>
</dbReference>
<comment type="subcellular location">
    <subcellularLocation>
        <location evidence="5">Cytoplasm</location>
    </subcellularLocation>
</comment>
<dbReference type="CDD" id="cd18787">
    <property type="entry name" value="SF2_C_DEAD"/>
    <property type="match status" value="1"/>
</dbReference>
<evidence type="ECO:0000256" key="5">
    <source>
        <dbReference type="HAMAP-Rule" id="MF_00965"/>
    </source>
</evidence>
<keyword evidence="11" id="KW-1185">Reference proteome</keyword>
<dbReference type="InterPro" id="IPR044742">
    <property type="entry name" value="DEAD/DEAH_RhlB"/>
</dbReference>
<feature type="domain" description="DEAD-box RNA helicase Q" evidence="9">
    <location>
        <begin position="4"/>
        <end position="32"/>
    </location>
</feature>
<dbReference type="PROSITE" id="PS51192">
    <property type="entry name" value="HELICASE_ATP_BIND_1"/>
    <property type="match status" value="1"/>
</dbReference>
<dbReference type="Gene3D" id="3.30.70.330">
    <property type="match status" value="1"/>
</dbReference>
<dbReference type="PROSITE" id="PS51194">
    <property type="entry name" value="HELICASE_CTER"/>
    <property type="match status" value="1"/>
</dbReference>
<keyword evidence="1 5" id="KW-0547">Nucleotide-binding</keyword>
<sequence length="460" mass="50364">MSTTSFSSLPLPTEQLSNLDELGYTAMTPVQAATLPAILNGGDVRAKAKTGSGKTAAFGIGLLNHIVVGEFTTQALVLCPTRELADQVSKELRRLARFTQNIKILTLCGGQPMGHQIDSLVHAPHIVVGTPGRIQDHLRRRSLSLDDLKVLVLDEADRMLDMGFSEAIDDVIGYTPSQRQTLLFSATYPAEIEQISARVQRQPLNVEVSDNDDEPAIEQRFYETGKEQRLPLLISILNHYQPASCVVFCNTKRDCQSVFDELDARGISVLALHGDLEQRDRDQVLVRFANHSCRVLVATDVAARGLDIKDLALVVNFELAFDPEVHVHRIGRTGRAGMEGLAVSLCTPQEMSRAHLIEDYLGTRIDWTSAAELGRSEVTALEAEMMTLCIDGGRKAKIRPGDILGALTGDAGLTAAEVGKIDMFPLHAYVAIRKASAKRALKQLQQGKIKGKNCKVRLLK</sequence>
<evidence type="ECO:0000256" key="4">
    <source>
        <dbReference type="ARBA" id="ARBA00022840"/>
    </source>
</evidence>
<comment type="function">
    <text evidence="5">DEAD-box RNA helicase involved in the assembly of the 50S ribosomal subunit. Has an RNA-dependent ATPase activity, which is specific for 23S rRNA, and a 3' to 5' RNA helicase activity that uses the energy of ATP hydrolysis to destabilize and unwind short rRNA duplexes.</text>
</comment>
<dbReference type="Pfam" id="PF03880">
    <property type="entry name" value="DbpA"/>
    <property type="match status" value="1"/>
</dbReference>
<feature type="domain" description="Helicase ATP-binding" evidence="7">
    <location>
        <begin position="35"/>
        <end position="206"/>
    </location>
</feature>
<keyword evidence="4 5" id="KW-0067">ATP-binding</keyword>
<dbReference type="EMBL" id="CP050854">
    <property type="protein sequence ID" value="QTF07678.1"/>
    <property type="molecule type" value="Genomic_DNA"/>
</dbReference>
<evidence type="ECO:0000259" key="8">
    <source>
        <dbReference type="PROSITE" id="PS51194"/>
    </source>
</evidence>
<dbReference type="PANTHER" id="PTHR47959">
    <property type="entry name" value="ATP-DEPENDENT RNA HELICASE RHLE-RELATED"/>
    <property type="match status" value="1"/>
</dbReference>
<dbReference type="Pfam" id="PF00271">
    <property type="entry name" value="Helicase_C"/>
    <property type="match status" value="1"/>
</dbReference>
<dbReference type="GO" id="GO:0003724">
    <property type="term" value="F:RNA helicase activity"/>
    <property type="evidence" value="ECO:0007669"/>
    <property type="project" value="UniProtKB-EC"/>
</dbReference>
<comment type="similarity">
    <text evidence="5">Belongs to the DEAD box helicase family. DbpA subfamily.</text>
</comment>
<dbReference type="InterPro" id="IPR014001">
    <property type="entry name" value="Helicase_ATP-bd"/>
</dbReference>
<dbReference type="PROSITE" id="PS51195">
    <property type="entry name" value="Q_MOTIF"/>
    <property type="match status" value="1"/>
</dbReference>
<dbReference type="SUPFAM" id="SSF52540">
    <property type="entry name" value="P-loop containing nucleoside triphosphate hydrolases"/>
    <property type="match status" value="1"/>
</dbReference>
<dbReference type="InterPro" id="IPR001650">
    <property type="entry name" value="Helicase_C-like"/>
</dbReference>
<dbReference type="InterPro" id="IPR028619">
    <property type="entry name" value="DEAD_helicase_DbpA"/>
</dbReference>
<dbReference type="CDD" id="cd00268">
    <property type="entry name" value="DEADc"/>
    <property type="match status" value="1"/>
</dbReference>
<evidence type="ECO:0000256" key="3">
    <source>
        <dbReference type="ARBA" id="ARBA00022806"/>
    </source>
</evidence>
<dbReference type="EC" id="3.6.4.13" evidence="5"/>
<feature type="short sequence motif" description="Q motif" evidence="6">
    <location>
        <begin position="4"/>
        <end position="32"/>
    </location>
</feature>
<dbReference type="HAMAP" id="MF_00965">
    <property type="entry name" value="DEAD_helicase_DbpA"/>
    <property type="match status" value="1"/>
</dbReference>
<dbReference type="CDD" id="cd12501">
    <property type="entry name" value="RRM_EcDbpA_like"/>
    <property type="match status" value="1"/>
</dbReference>
<keyword evidence="5" id="KW-0690">Ribosome biogenesis</keyword>
<dbReference type="Gene3D" id="3.40.50.300">
    <property type="entry name" value="P-loop containing nucleotide triphosphate hydrolases"/>
    <property type="match status" value="2"/>
</dbReference>
<dbReference type="InterPro" id="IPR027417">
    <property type="entry name" value="P-loop_NTPase"/>
</dbReference>
<dbReference type="SMART" id="SM00487">
    <property type="entry name" value="DEXDc"/>
    <property type="match status" value="1"/>
</dbReference>
<comment type="catalytic activity">
    <reaction evidence="5">
        <text>ATP + H2O = ADP + phosphate + H(+)</text>
        <dbReference type="Rhea" id="RHEA:13065"/>
        <dbReference type="ChEBI" id="CHEBI:15377"/>
        <dbReference type="ChEBI" id="CHEBI:15378"/>
        <dbReference type="ChEBI" id="CHEBI:30616"/>
        <dbReference type="ChEBI" id="CHEBI:43474"/>
        <dbReference type="ChEBI" id="CHEBI:456216"/>
        <dbReference type="EC" id="3.6.4.13"/>
    </reaction>
</comment>
<dbReference type="PROSITE" id="PS00039">
    <property type="entry name" value="DEAD_ATP_HELICASE"/>
    <property type="match status" value="1"/>
</dbReference>
<keyword evidence="5" id="KW-0694">RNA-binding</keyword>
<gene>
    <name evidence="5 10" type="primary">dbpA</name>
    <name evidence="10" type="ORF">HC231_06865</name>
</gene>
<keyword evidence="2 5" id="KW-0378">Hydrolase</keyword>
<feature type="domain" description="Helicase C-terminal" evidence="8">
    <location>
        <begin position="216"/>
        <end position="379"/>
    </location>
</feature>
<dbReference type="Proteomes" id="UP000671960">
    <property type="component" value="Chromosome"/>
</dbReference>
<dbReference type="InterPro" id="IPR011545">
    <property type="entry name" value="DEAD/DEAH_box_helicase_dom"/>
</dbReference>
<keyword evidence="5" id="KW-0963">Cytoplasm</keyword>
<dbReference type="InterPro" id="IPR014014">
    <property type="entry name" value="RNA_helicase_DEAD_Q_motif"/>
</dbReference>
<comment type="domain">
    <text evidence="5">Contains an N-terminal domain that binds non-specifically to RNA and a C-terminal domain that binds specifically and tightly to hairpin 92 of 23S rRNA.</text>
</comment>
<reference evidence="10 11" key="1">
    <citation type="submission" date="2020-03" db="EMBL/GenBank/DDBJ databases">
        <authorList>
            <person name="Bakhshi Ganjeh M."/>
        </authorList>
    </citation>
    <scope>NUCLEOTIDE SEQUENCE [LARGE SCALE GENOMIC DNA]</scope>
    <source>
        <strain evidence="11">Iran 50</strain>
    </source>
</reference>
<evidence type="ECO:0000313" key="10">
    <source>
        <dbReference type="EMBL" id="QTF07678.1"/>
    </source>
</evidence>
<feature type="region of interest" description="Involved in 23S rRNA binding" evidence="5">
    <location>
        <begin position="386"/>
        <end position="460"/>
    </location>
</feature>
<name>A0ABX7UPQ8_9GAMM</name>
<evidence type="ECO:0000259" key="7">
    <source>
        <dbReference type="PROSITE" id="PS51192"/>
    </source>
</evidence>
<evidence type="ECO:0000256" key="1">
    <source>
        <dbReference type="ARBA" id="ARBA00022741"/>
    </source>
</evidence>
<evidence type="ECO:0000313" key="11">
    <source>
        <dbReference type="Proteomes" id="UP000671960"/>
    </source>
</evidence>
<dbReference type="PANTHER" id="PTHR47959:SF1">
    <property type="entry name" value="ATP-DEPENDENT RNA HELICASE DBPA"/>
    <property type="match status" value="1"/>
</dbReference>
<evidence type="ECO:0000256" key="2">
    <source>
        <dbReference type="ARBA" id="ARBA00022801"/>
    </source>
</evidence>